<dbReference type="GO" id="GO:0061928">
    <property type="term" value="F:glutathione specific gamma-glutamylcyclotransferase activity"/>
    <property type="evidence" value="ECO:0007669"/>
    <property type="project" value="UniProtKB-EC"/>
</dbReference>
<dbReference type="EMBL" id="CP010803">
    <property type="protein sequence ID" value="AJY47494.1"/>
    <property type="molecule type" value="Genomic_DNA"/>
</dbReference>
<name>A0A0D5LTH2_MAREN</name>
<dbReference type="Pfam" id="PF04752">
    <property type="entry name" value="ChaC"/>
    <property type="match status" value="1"/>
</dbReference>
<keyword evidence="3" id="KW-0808">Transferase</keyword>
<accession>A0A0D5LTH2</accession>
<dbReference type="GO" id="GO:0006751">
    <property type="term" value="P:glutathione catabolic process"/>
    <property type="evidence" value="ECO:0007669"/>
    <property type="project" value="InterPro"/>
</dbReference>
<dbReference type="PANTHER" id="PTHR12192">
    <property type="entry name" value="CATION TRANSPORT PROTEIN CHAC-RELATED"/>
    <property type="match status" value="1"/>
</dbReference>
<dbReference type="GO" id="GO:0016740">
    <property type="term" value="F:transferase activity"/>
    <property type="evidence" value="ECO:0007669"/>
    <property type="project" value="UniProtKB-KW"/>
</dbReference>
<dbReference type="CDD" id="cd06661">
    <property type="entry name" value="GGCT_like"/>
    <property type="match status" value="1"/>
</dbReference>
<dbReference type="GO" id="GO:0005737">
    <property type="term" value="C:cytoplasm"/>
    <property type="evidence" value="ECO:0007669"/>
    <property type="project" value="TreeGrafter"/>
</dbReference>
<keyword evidence="2" id="KW-0456">Lyase</keyword>
<evidence type="ECO:0000256" key="2">
    <source>
        <dbReference type="ARBA" id="ARBA00023239"/>
    </source>
</evidence>
<protein>
    <recommendedName>
        <fullName evidence="1">glutathione-specific gamma-glutamylcyclotransferase</fullName>
        <ecNumber evidence="1">4.3.2.7</ecNumber>
    </recommendedName>
</protein>
<dbReference type="SUPFAM" id="SSF110857">
    <property type="entry name" value="Gamma-glutamyl cyclotransferase-like"/>
    <property type="match status" value="1"/>
</dbReference>
<proteinExistence type="predicted"/>
<sequence length="184" mass="20357">MDEFWVFGYGSLMWNPGFKSHRRVHARLSGYHRSLCIRSFVHRGTAEAPGLVLGLDRGGFCEGLAFAVKGNDEDTVMAYLRERELVTNVYRELVLPVRLPSGEHVPAVCYVVDRAHAQYAGAVDVEKAATIVKNAHGQAGPNRDYVLNTARHLREMDIEDAALEAVAALLTNEDPRPVKRNSGA</sequence>
<dbReference type="HOGENOM" id="CLU_070703_1_1_5"/>
<evidence type="ECO:0000313" key="3">
    <source>
        <dbReference type="EMBL" id="AJY47494.1"/>
    </source>
</evidence>
<reference evidence="3 4" key="1">
    <citation type="journal article" date="2015" name="Genome Announc.">
        <title>Complete genome sequence of Martelella endophytica YC6887, which has antifungal activity associated with a halophyte.</title>
        <authorList>
            <person name="Khan A."/>
            <person name="Khan H."/>
            <person name="Chung E.J."/>
            <person name="Hossain M.T."/>
            <person name="Chung Y.R."/>
        </authorList>
    </citation>
    <scope>NUCLEOTIDE SEQUENCE [LARGE SCALE GENOMIC DNA]</scope>
    <source>
        <strain evidence="3">YC6887</strain>
    </source>
</reference>
<evidence type="ECO:0000256" key="1">
    <source>
        <dbReference type="ARBA" id="ARBA00012344"/>
    </source>
</evidence>
<dbReference type="AlphaFoldDB" id="A0A0D5LTH2"/>
<evidence type="ECO:0000313" key="4">
    <source>
        <dbReference type="Proteomes" id="UP000032611"/>
    </source>
</evidence>
<dbReference type="EC" id="4.3.2.7" evidence="1"/>
<dbReference type="Proteomes" id="UP000032611">
    <property type="component" value="Chromosome"/>
</dbReference>
<dbReference type="InterPro" id="IPR006840">
    <property type="entry name" value="ChaC"/>
</dbReference>
<organism evidence="3 4">
    <name type="scientific">Martelella endophytica</name>
    <dbReference type="NCBI Taxonomy" id="1486262"/>
    <lineage>
        <taxon>Bacteria</taxon>
        <taxon>Pseudomonadati</taxon>
        <taxon>Pseudomonadota</taxon>
        <taxon>Alphaproteobacteria</taxon>
        <taxon>Hyphomicrobiales</taxon>
        <taxon>Aurantimonadaceae</taxon>
        <taxon>Martelella</taxon>
    </lineage>
</organism>
<dbReference type="PANTHER" id="PTHR12192:SF2">
    <property type="entry name" value="GLUTATHIONE-SPECIFIC GAMMA-GLUTAMYLCYCLOTRANSFERASE 2"/>
    <property type="match status" value="1"/>
</dbReference>
<dbReference type="STRING" id="1486262.TM49_20380"/>
<dbReference type="InterPro" id="IPR013024">
    <property type="entry name" value="GGCT-like"/>
</dbReference>
<dbReference type="KEGG" id="mey:TM49_20380"/>
<dbReference type="PATRIC" id="fig|1486262.3.peg.4212"/>
<dbReference type="OrthoDB" id="9795692at2"/>
<dbReference type="InterPro" id="IPR036568">
    <property type="entry name" value="GGCT-like_sf"/>
</dbReference>
<dbReference type="Gene3D" id="3.10.490.10">
    <property type="entry name" value="Gamma-glutamyl cyclotransferase-like"/>
    <property type="match status" value="1"/>
</dbReference>
<dbReference type="RefSeq" id="WP_045683918.1">
    <property type="nucleotide sequence ID" value="NZ_CP010803.1"/>
</dbReference>
<gene>
    <name evidence="3" type="ORF">TM49_20380</name>
</gene>
<keyword evidence="4" id="KW-1185">Reference proteome</keyword>